<keyword evidence="2" id="KW-1133">Transmembrane helix</keyword>
<dbReference type="Pfam" id="PF10348">
    <property type="entry name" value="DUF2427"/>
    <property type="match status" value="1"/>
</dbReference>
<name>A0A8K0TCN3_9PEZI</name>
<keyword evidence="2" id="KW-0812">Transmembrane</keyword>
<dbReference type="PANTHER" id="PTHR31685">
    <property type="entry name" value="INTEGRAL MEMBRANE PROTEIN (AFU_ORTHOLOGUE AFUA_6G12730)-RELATED"/>
    <property type="match status" value="1"/>
</dbReference>
<accession>A0A8K0TCN3</accession>
<evidence type="ECO:0000259" key="4">
    <source>
        <dbReference type="Pfam" id="PF10348"/>
    </source>
</evidence>
<organism evidence="6 7">
    <name type="scientific">Plectosphaerella cucumerina</name>
    <dbReference type="NCBI Taxonomy" id="40658"/>
    <lineage>
        <taxon>Eukaryota</taxon>
        <taxon>Fungi</taxon>
        <taxon>Dikarya</taxon>
        <taxon>Ascomycota</taxon>
        <taxon>Pezizomycotina</taxon>
        <taxon>Sordariomycetes</taxon>
        <taxon>Hypocreomycetidae</taxon>
        <taxon>Glomerellales</taxon>
        <taxon>Plectosphaerellaceae</taxon>
        <taxon>Plectosphaerella</taxon>
    </lineage>
</organism>
<dbReference type="InterPro" id="IPR018825">
    <property type="entry name" value="DUF2427"/>
</dbReference>
<protein>
    <recommendedName>
        <fullName evidence="8">Integral membrane protein</fullName>
    </recommendedName>
</protein>
<dbReference type="InterPro" id="IPR018827">
    <property type="entry name" value="YTP1_C"/>
</dbReference>
<dbReference type="EMBL" id="JAGPXD010000006">
    <property type="protein sequence ID" value="KAH7350069.1"/>
    <property type="molecule type" value="Genomic_DNA"/>
</dbReference>
<sequence>MALRIRSLLRPTTALVVLALLPAALGHGDEHGHDAAMGHSMADEGHDHAAPDAPAPGDADPNTYFALADHAGLMYAHIALMILAWIFVLPVAVMLSIARSRYTLALQFLFLATNSGGMLLAVIYNAATPDLYPNNAHHKVGWIAAVVLGVQLAISVLGRVAGAFRKELTDDSSTHGEYQAFLSASAERNRMRHTEFSDAYHRLSNDSGQGTEPNTESLRSTSISSASPRLSTEGRKEYADHDDDLEDGPAMPMPSEAKTSLLLRVSEKIPARVFKGLMLVYNIIDRVILPFGFVVICLGIVTYGRFFEGRAIFSGLAHWVKGGIFFWLGVLTLGRWSGSFGEIGWAWNLRPKNSHGKWRPSAEFVESFLIFVYGSTNIFMEHMGNVDGKWTAQDLEHLSITVLFLGGGLLGMLIESVRVRDLLNTTVDKASTHDEEHSPALGAPRQYDFSINPIPALVILLLGIMMSSHTQPTMISSMIHKQWGNLLTAASFARGMTYVLLYLKPPRSIYPSRPPTELLAAFGLIAGGVIFMASAGDTVQGMIHYELDAMFMYTVTMGLVGLLMAWIIVVLCIKGWAVRREARLEE</sequence>
<feature type="domain" description="DUF2427" evidence="4">
    <location>
        <begin position="60"/>
        <end position="159"/>
    </location>
</feature>
<feature type="transmembrane region" description="Helical" evidence="2">
    <location>
        <begin position="74"/>
        <end position="97"/>
    </location>
</feature>
<evidence type="ECO:0008006" key="8">
    <source>
        <dbReference type="Google" id="ProtNLM"/>
    </source>
</evidence>
<dbReference type="Pfam" id="PF10355">
    <property type="entry name" value="Ytp1"/>
    <property type="match status" value="1"/>
</dbReference>
<feature type="transmembrane region" description="Helical" evidence="2">
    <location>
        <begin position="287"/>
        <end position="304"/>
    </location>
</feature>
<evidence type="ECO:0000256" key="2">
    <source>
        <dbReference type="SAM" id="Phobius"/>
    </source>
</evidence>
<evidence type="ECO:0000313" key="6">
    <source>
        <dbReference type="EMBL" id="KAH7350069.1"/>
    </source>
</evidence>
<dbReference type="AlphaFoldDB" id="A0A8K0TCN3"/>
<keyword evidence="2" id="KW-0472">Membrane</keyword>
<feature type="transmembrane region" description="Helical" evidence="2">
    <location>
        <begin position="550"/>
        <end position="573"/>
    </location>
</feature>
<dbReference type="Proteomes" id="UP000813385">
    <property type="component" value="Unassembled WGS sequence"/>
</dbReference>
<evidence type="ECO:0000256" key="1">
    <source>
        <dbReference type="SAM" id="MobiDB-lite"/>
    </source>
</evidence>
<proteinExistence type="predicted"/>
<feature type="transmembrane region" description="Helical" evidence="2">
    <location>
        <begin position="454"/>
        <end position="471"/>
    </location>
</feature>
<feature type="domain" description="Protein YTP1-like C-terminal" evidence="5">
    <location>
        <begin position="292"/>
        <end position="574"/>
    </location>
</feature>
<dbReference type="OrthoDB" id="4005299at2759"/>
<feature type="signal peptide" evidence="3">
    <location>
        <begin position="1"/>
        <end position="26"/>
    </location>
</feature>
<feature type="region of interest" description="Disordered" evidence="1">
    <location>
        <begin position="35"/>
        <end position="54"/>
    </location>
</feature>
<keyword evidence="7" id="KW-1185">Reference proteome</keyword>
<gene>
    <name evidence="6" type="ORF">B0T11DRAFT_137637</name>
</gene>
<feature type="transmembrane region" description="Helical" evidence="2">
    <location>
        <begin position="515"/>
        <end position="535"/>
    </location>
</feature>
<evidence type="ECO:0000259" key="5">
    <source>
        <dbReference type="Pfam" id="PF10355"/>
    </source>
</evidence>
<feature type="transmembrane region" description="Helical" evidence="2">
    <location>
        <begin position="361"/>
        <end position="380"/>
    </location>
</feature>
<feature type="chain" id="PRO_5035450925" description="Integral membrane protein" evidence="3">
    <location>
        <begin position="27"/>
        <end position="586"/>
    </location>
</feature>
<evidence type="ECO:0000313" key="7">
    <source>
        <dbReference type="Proteomes" id="UP000813385"/>
    </source>
</evidence>
<feature type="transmembrane region" description="Helical" evidence="2">
    <location>
        <begin position="483"/>
        <end position="503"/>
    </location>
</feature>
<comment type="caution">
    <text evidence="6">The sequence shown here is derived from an EMBL/GenBank/DDBJ whole genome shotgun (WGS) entry which is preliminary data.</text>
</comment>
<feature type="transmembrane region" description="Helical" evidence="2">
    <location>
        <begin position="324"/>
        <end position="349"/>
    </location>
</feature>
<dbReference type="PANTHER" id="PTHR31685:SF3">
    <property type="entry name" value="INTEGRAL MEMBRANE PROTEIN (AFU_ORTHOLOGUE AFUA_6G12730)"/>
    <property type="match status" value="1"/>
</dbReference>
<feature type="region of interest" description="Disordered" evidence="1">
    <location>
        <begin position="197"/>
        <end position="251"/>
    </location>
</feature>
<feature type="transmembrane region" description="Helical" evidence="2">
    <location>
        <begin position="139"/>
        <end position="158"/>
    </location>
</feature>
<feature type="transmembrane region" description="Helical" evidence="2">
    <location>
        <begin position="104"/>
        <end position="127"/>
    </location>
</feature>
<reference evidence="6" key="1">
    <citation type="journal article" date="2021" name="Nat. Commun.">
        <title>Genetic determinants of endophytism in the Arabidopsis root mycobiome.</title>
        <authorList>
            <person name="Mesny F."/>
            <person name="Miyauchi S."/>
            <person name="Thiergart T."/>
            <person name="Pickel B."/>
            <person name="Atanasova L."/>
            <person name="Karlsson M."/>
            <person name="Huettel B."/>
            <person name="Barry K.W."/>
            <person name="Haridas S."/>
            <person name="Chen C."/>
            <person name="Bauer D."/>
            <person name="Andreopoulos W."/>
            <person name="Pangilinan J."/>
            <person name="LaButti K."/>
            <person name="Riley R."/>
            <person name="Lipzen A."/>
            <person name="Clum A."/>
            <person name="Drula E."/>
            <person name="Henrissat B."/>
            <person name="Kohler A."/>
            <person name="Grigoriev I.V."/>
            <person name="Martin F.M."/>
            <person name="Hacquard S."/>
        </authorList>
    </citation>
    <scope>NUCLEOTIDE SEQUENCE</scope>
    <source>
        <strain evidence="6">MPI-CAGE-AT-0016</strain>
    </source>
</reference>
<feature type="compositionally biased region" description="Basic and acidic residues" evidence="1">
    <location>
        <begin position="35"/>
        <end position="50"/>
    </location>
</feature>
<keyword evidence="3" id="KW-0732">Signal</keyword>
<feature type="transmembrane region" description="Helical" evidence="2">
    <location>
        <begin position="395"/>
        <end position="414"/>
    </location>
</feature>
<feature type="compositionally biased region" description="Polar residues" evidence="1">
    <location>
        <begin position="205"/>
        <end position="230"/>
    </location>
</feature>
<evidence type="ECO:0000256" key="3">
    <source>
        <dbReference type="SAM" id="SignalP"/>
    </source>
</evidence>